<evidence type="ECO:0000259" key="2">
    <source>
        <dbReference type="Pfam" id="PF00582"/>
    </source>
</evidence>
<accession>D4F669</accession>
<dbReference type="CDD" id="cd00293">
    <property type="entry name" value="USP-like"/>
    <property type="match status" value="1"/>
</dbReference>
<evidence type="ECO:0000313" key="3">
    <source>
        <dbReference type="EMBL" id="EFE22755.1"/>
    </source>
</evidence>
<dbReference type="HOGENOM" id="CLU_049301_12_0_6"/>
<dbReference type="InterPro" id="IPR014729">
    <property type="entry name" value="Rossmann-like_a/b/a_fold"/>
</dbReference>
<evidence type="ECO:0000313" key="4">
    <source>
        <dbReference type="Proteomes" id="UP000003692"/>
    </source>
</evidence>
<dbReference type="Gene3D" id="3.40.50.620">
    <property type="entry name" value="HUPs"/>
    <property type="match status" value="1"/>
</dbReference>
<feature type="domain" description="UspA" evidence="2">
    <location>
        <begin position="2"/>
        <end position="144"/>
    </location>
</feature>
<dbReference type="Pfam" id="PF00582">
    <property type="entry name" value="Usp"/>
    <property type="match status" value="1"/>
</dbReference>
<evidence type="ECO:0000256" key="1">
    <source>
        <dbReference type="ARBA" id="ARBA00008791"/>
    </source>
</evidence>
<dbReference type="PRINTS" id="PR01438">
    <property type="entry name" value="UNVRSLSTRESS"/>
</dbReference>
<sequence length="144" mass="16014">MMYKTILVPVDLDEMTLTEAALTEVRALAAQDVVQISLLYVMQVPDCSLSRLNKETQRFEDILADECLAKMQTLAESIPLTEPSRISCQIRKGSIYDEVLKQAQEIDADLIVIGSRRPSMSTYLLGSNATKIVRHAATSVLVVR</sequence>
<dbReference type="AlphaFoldDB" id="D4F669"/>
<dbReference type="SUPFAM" id="SSF52402">
    <property type="entry name" value="Adenine nucleotide alpha hydrolases-like"/>
    <property type="match status" value="1"/>
</dbReference>
<comment type="caution">
    <text evidence="3">The sequence shown here is derived from an EMBL/GenBank/DDBJ whole genome shotgun (WGS) entry which is preliminary data.</text>
</comment>
<proteinExistence type="inferred from homology"/>
<dbReference type="PANTHER" id="PTHR46268:SF6">
    <property type="entry name" value="UNIVERSAL STRESS PROTEIN UP12"/>
    <property type="match status" value="1"/>
</dbReference>
<name>D4F669_EDWTA</name>
<protein>
    <submittedName>
        <fullName evidence="3">Universal stress family protein</fullName>
    </submittedName>
</protein>
<reference evidence="3 4" key="1">
    <citation type="submission" date="2010-02" db="EMBL/GenBank/DDBJ databases">
        <authorList>
            <person name="Weinstock G."/>
            <person name="Sodergren E."/>
            <person name="Clifton S."/>
            <person name="Fulton L."/>
            <person name="Fulton B."/>
            <person name="Courtney L."/>
            <person name="Fronick C."/>
            <person name="Harrison M."/>
            <person name="Strong C."/>
            <person name="Farmer C."/>
            <person name="Delahaunty K."/>
            <person name="Markovic C."/>
            <person name="Hall O."/>
            <person name="Minx P."/>
            <person name="Tomlinson C."/>
            <person name="Mitreva M."/>
            <person name="Nelson J."/>
            <person name="Hou S."/>
            <person name="Wollam A."/>
            <person name="Pepin K.H."/>
            <person name="Johnson M."/>
            <person name="Bhonagiri V."/>
            <person name="Zhang X."/>
            <person name="Suruliraj S."/>
            <person name="Warren W."/>
            <person name="Chinwalla A."/>
            <person name="Mardis E.R."/>
            <person name="Wilson R.K."/>
        </authorList>
    </citation>
    <scope>NUCLEOTIDE SEQUENCE [LARGE SCALE GENOMIC DNA]</scope>
    <source>
        <strain evidence="3 4">ATCC 23685</strain>
    </source>
</reference>
<comment type="similarity">
    <text evidence="1">Belongs to the universal stress protein A family.</text>
</comment>
<dbReference type="PANTHER" id="PTHR46268">
    <property type="entry name" value="STRESS RESPONSE PROTEIN NHAX"/>
    <property type="match status" value="1"/>
</dbReference>
<dbReference type="Proteomes" id="UP000003692">
    <property type="component" value="Unassembled WGS sequence"/>
</dbReference>
<organism evidence="3 4">
    <name type="scientific">Edwardsiella tarda ATCC 23685</name>
    <dbReference type="NCBI Taxonomy" id="500638"/>
    <lineage>
        <taxon>Bacteria</taxon>
        <taxon>Pseudomonadati</taxon>
        <taxon>Pseudomonadota</taxon>
        <taxon>Gammaproteobacteria</taxon>
        <taxon>Enterobacterales</taxon>
        <taxon>Hafniaceae</taxon>
        <taxon>Edwardsiella</taxon>
    </lineage>
</organism>
<gene>
    <name evidence="3" type="ORF">EDWATA_02250</name>
</gene>
<dbReference type="InterPro" id="IPR006015">
    <property type="entry name" value="Universal_stress_UspA"/>
</dbReference>
<dbReference type="EMBL" id="ADGK01000184">
    <property type="protein sequence ID" value="EFE22755.1"/>
    <property type="molecule type" value="Genomic_DNA"/>
</dbReference>
<dbReference type="InterPro" id="IPR006016">
    <property type="entry name" value="UspA"/>
</dbReference>